<evidence type="ECO:0000256" key="1">
    <source>
        <dbReference type="SAM" id="MobiDB-lite"/>
    </source>
</evidence>
<feature type="compositionally biased region" description="Low complexity" evidence="1">
    <location>
        <begin position="112"/>
        <end position="137"/>
    </location>
</feature>
<comment type="caution">
    <text evidence="2">The sequence shown here is derived from an EMBL/GenBank/DDBJ whole genome shotgun (WGS) entry which is preliminary data.</text>
</comment>
<sequence>MKVRMLVSLAGSHFALSRGDETDRFDEVQAARLIEAAYAVAVEPTAGGAVPGPVSAADVEPVQIEPSAGEALDDEGAAASTPAELAETEGQVATAAVESGVAPVADERDGSAADADSGASEPAQPALALPAEIEPQAGGEASEKAGSPRKRRG</sequence>
<feature type="region of interest" description="Disordered" evidence="1">
    <location>
        <begin position="47"/>
        <end position="153"/>
    </location>
</feature>
<dbReference type="Proteomes" id="UP001144805">
    <property type="component" value="Unassembled WGS sequence"/>
</dbReference>
<dbReference type="EMBL" id="JAPKNK010000006">
    <property type="protein sequence ID" value="MCX5570613.1"/>
    <property type="molecule type" value="Genomic_DNA"/>
</dbReference>
<reference evidence="2" key="1">
    <citation type="submission" date="2022-11" db="EMBL/GenBank/DDBJ databases">
        <title>Biodiversity and phylogenetic relationships of bacteria.</title>
        <authorList>
            <person name="Machado R.A.R."/>
            <person name="Bhat A."/>
            <person name="Loulou A."/>
            <person name="Kallel S."/>
        </authorList>
    </citation>
    <scope>NUCLEOTIDE SEQUENCE</scope>
    <source>
        <strain evidence="2">K-TC2</strain>
    </source>
</reference>
<dbReference type="RefSeq" id="WP_266339572.1">
    <property type="nucleotide sequence ID" value="NZ_JAPKNK010000006.1"/>
</dbReference>
<keyword evidence="3" id="KW-1185">Reference proteome</keyword>
<proteinExistence type="predicted"/>
<evidence type="ECO:0000313" key="2">
    <source>
        <dbReference type="EMBL" id="MCX5570613.1"/>
    </source>
</evidence>
<dbReference type="AlphaFoldDB" id="A0A9X3E6S4"/>
<accession>A0A9X3E6S4</accession>
<name>A0A9X3E6S4_9HYPH</name>
<evidence type="ECO:0000313" key="3">
    <source>
        <dbReference type="Proteomes" id="UP001144805"/>
    </source>
</evidence>
<organism evidence="2 3">
    <name type="scientific">Kaistia nematophila</name>
    <dbReference type="NCBI Taxonomy" id="2994654"/>
    <lineage>
        <taxon>Bacteria</taxon>
        <taxon>Pseudomonadati</taxon>
        <taxon>Pseudomonadota</taxon>
        <taxon>Alphaproteobacteria</taxon>
        <taxon>Hyphomicrobiales</taxon>
        <taxon>Kaistiaceae</taxon>
        <taxon>Kaistia</taxon>
    </lineage>
</organism>
<protein>
    <submittedName>
        <fullName evidence="2">Uncharacterized protein</fullName>
    </submittedName>
</protein>
<gene>
    <name evidence="2" type="ORF">OSH07_15495</name>
</gene>
<feature type="compositionally biased region" description="Low complexity" evidence="1">
    <location>
        <begin position="47"/>
        <end position="59"/>
    </location>
</feature>